<comment type="caution">
    <text evidence="1">The sequence shown here is derived from an EMBL/GenBank/DDBJ whole genome shotgun (WGS) entry which is preliminary data.</text>
</comment>
<dbReference type="EMBL" id="CM047946">
    <property type="protein sequence ID" value="KAI9897923.1"/>
    <property type="molecule type" value="Genomic_DNA"/>
</dbReference>
<proteinExistence type="predicted"/>
<gene>
    <name evidence="1" type="ORF">N3K66_007779</name>
</gene>
<keyword evidence="2" id="KW-1185">Reference proteome</keyword>
<sequence>MASQSKPAAPSFPLAGVARDGFTTDNEATATCFCGDVQMAFPTSGEGLVNTFVCHCADCRKVTASMFASNFTAKNSHIRYVRGEDRIKEWGQAATPASGNSMTNGWCDTCGTLMYRYSSAAPDVKYMRIGTVDDFSLHETKLRPQVELFVDSRVDWLQPIEGVKQAHGMGQ</sequence>
<protein>
    <submittedName>
        <fullName evidence="1">Uncharacterized protein</fullName>
    </submittedName>
</protein>
<dbReference type="Proteomes" id="UP001163324">
    <property type="component" value="Chromosome 7"/>
</dbReference>
<reference evidence="1" key="1">
    <citation type="submission" date="2022-10" db="EMBL/GenBank/DDBJ databases">
        <title>Complete Genome of Trichothecium roseum strain YXFP-22015, a Plant Pathogen Isolated from Citrus.</title>
        <authorList>
            <person name="Wang Y."/>
            <person name="Zhu L."/>
        </authorList>
    </citation>
    <scope>NUCLEOTIDE SEQUENCE</scope>
    <source>
        <strain evidence="1">YXFP-22015</strain>
    </source>
</reference>
<evidence type="ECO:0000313" key="1">
    <source>
        <dbReference type="EMBL" id="KAI9897923.1"/>
    </source>
</evidence>
<organism evidence="1 2">
    <name type="scientific">Trichothecium roseum</name>
    <dbReference type="NCBI Taxonomy" id="47278"/>
    <lineage>
        <taxon>Eukaryota</taxon>
        <taxon>Fungi</taxon>
        <taxon>Dikarya</taxon>
        <taxon>Ascomycota</taxon>
        <taxon>Pezizomycotina</taxon>
        <taxon>Sordariomycetes</taxon>
        <taxon>Hypocreomycetidae</taxon>
        <taxon>Hypocreales</taxon>
        <taxon>Hypocreales incertae sedis</taxon>
        <taxon>Trichothecium</taxon>
    </lineage>
</organism>
<accession>A0ACC0UVB2</accession>
<evidence type="ECO:0000313" key="2">
    <source>
        <dbReference type="Proteomes" id="UP001163324"/>
    </source>
</evidence>
<name>A0ACC0UVB2_9HYPO</name>